<feature type="region of interest" description="Disordered" evidence="5">
    <location>
        <begin position="1"/>
        <end position="99"/>
    </location>
</feature>
<comment type="caution">
    <text evidence="7">The sequence shown here is derived from an EMBL/GenBank/DDBJ whole genome shotgun (WGS) entry which is preliminary data.</text>
</comment>
<keyword evidence="2 4" id="KW-0863">Zinc-finger</keyword>
<gene>
    <name evidence="7" type="ORF">AZE42_09351</name>
</gene>
<feature type="domain" description="RING-type" evidence="6">
    <location>
        <begin position="190"/>
        <end position="283"/>
    </location>
</feature>
<dbReference type="Proteomes" id="UP000183567">
    <property type="component" value="Unassembled WGS sequence"/>
</dbReference>
<evidence type="ECO:0000313" key="7">
    <source>
        <dbReference type="EMBL" id="OJA21677.1"/>
    </source>
</evidence>
<dbReference type="InterPro" id="IPR039577">
    <property type="entry name" value="Rad18"/>
</dbReference>
<dbReference type="GO" id="GO:0006513">
    <property type="term" value="P:protein monoubiquitination"/>
    <property type="evidence" value="ECO:0007669"/>
    <property type="project" value="InterPro"/>
</dbReference>
<dbReference type="GO" id="GO:0003697">
    <property type="term" value="F:single-stranded DNA binding"/>
    <property type="evidence" value="ECO:0007669"/>
    <property type="project" value="InterPro"/>
</dbReference>
<reference evidence="7 8" key="1">
    <citation type="submission" date="2016-03" db="EMBL/GenBank/DDBJ databases">
        <title>Comparative genomics of the ectomycorrhizal sister species Rhizopogon vinicolor and Rhizopogon vesiculosus (Basidiomycota: Boletales) reveals a divergence of the mating type B locus.</title>
        <authorList>
            <person name="Mujic A.B."/>
            <person name="Kuo A."/>
            <person name="Tritt A."/>
            <person name="Lipzen A."/>
            <person name="Chen C."/>
            <person name="Johnson J."/>
            <person name="Sharma A."/>
            <person name="Barry K."/>
            <person name="Grigoriev I.V."/>
            <person name="Spatafora J.W."/>
        </authorList>
    </citation>
    <scope>NUCLEOTIDE SEQUENCE [LARGE SCALE GENOMIC DNA]</scope>
    <source>
        <strain evidence="7 8">AM-OR11-056</strain>
    </source>
</reference>
<feature type="compositionally biased region" description="Polar residues" evidence="5">
    <location>
        <begin position="313"/>
        <end position="326"/>
    </location>
</feature>
<keyword evidence="8" id="KW-1185">Reference proteome</keyword>
<dbReference type="PROSITE" id="PS50089">
    <property type="entry name" value="ZF_RING_2"/>
    <property type="match status" value="1"/>
</dbReference>
<evidence type="ECO:0000313" key="8">
    <source>
        <dbReference type="Proteomes" id="UP000183567"/>
    </source>
</evidence>
<evidence type="ECO:0000256" key="4">
    <source>
        <dbReference type="PROSITE-ProRule" id="PRU00175"/>
    </source>
</evidence>
<dbReference type="EMBL" id="LVVM01000023">
    <property type="protein sequence ID" value="OJA21677.1"/>
    <property type="molecule type" value="Genomic_DNA"/>
</dbReference>
<dbReference type="GO" id="GO:0008270">
    <property type="term" value="F:zinc ion binding"/>
    <property type="evidence" value="ECO:0007669"/>
    <property type="project" value="UniProtKB-KW"/>
</dbReference>
<name>A0A1J8QL06_9AGAM</name>
<dbReference type="InterPro" id="IPR013083">
    <property type="entry name" value="Znf_RING/FYVE/PHD"/>
</dbReference>
<evidence type="ECO:0000259" key="6">
    <source>
        <dbReference type="PROSITE" id="PS50089"/>
    </source>
</evidence>
<protein>
    <recommendedName>
        <fullName evidence="6">RING-type domain-containing protein</fullName>
    </recommendedName>
</protein>
<dbReference type="InterPro" id="IPR027370">
    <property type="entry name" value="Znf-RING_euk"/>
</dbReference>
<dbReference type="SMART" id="SM00184">
    <property type="entry name" value="RING"/>
    <property type="match status" value="1"/>
</dbReference>
<feature type="compositionally biased region" description="Basic residues" evidence="5">
    <location>
        <begin position="55"/>
        <end position="65"/>
    </location>
</feature>
<dbReference type="SUPFAM" id="SSF57850">
    <property type="entry name" value="RING/U-box"/>
    <property type="match status" value="1"/>
</dbReference>
<organism evidence="7 8">
    <name type="scientific">Rhizopogon vesiculosus</name>
    <dbReference type="NCBI Taxonomy" id="180088"/>
    <lineage>
        <taxon>Eukaryota</taxon>
        <taxon>Fungi</taxon>
        <taxon>Dikarya</taxon>
        <taxon>Basidiomycota</taxon>
        <taxon>Agaricomycotina</taxon>
        <taxon>Agaricomycetes</taxon>
        <taxon>Agaricomycetidae</taxon>
        <taxon>Boletales</taxon>
        <taxon>Suillineae</taxon>
        <taxon>Rhizopogonaceae</taxon>
        <taxon>Rhizopogon</taxon>
    </lineage>
</organism>
<dbReference type="PROSITE" id="PS00518">
    <property type="entry name" value="ZF_RING_1"/>
    <property type="match status" value="1"/>
</dbReference>
<dbReference type="GO" id="GO:0061630">
    <property type="term" value="F:ubiquitin protein ligase activity"/>
    <property type="evidence" value="ECO:0007669"/>
    <property type="project" value="InterPro"/>
</dbReference>
<accession>A0A1J8QL06</accession>
<dbReference type="InterPro" id="IPR017907">
    <property type="entry name" value="Znf_RING_CS"/>
</dbReference>
<dbReference type="STRING" id="180088.A0A1J8QL06"/>
<dbReference type="Gene3D" id="3.30.40.10">
    <property type="entry name" value="Zinc/RING finger domain, C3HC4 (zinc finger)"/>
    <property type="match status" value="1"/>
</dbReference>
<evidence type="ECO:0000256" key="3">
    <source>
        <dbReference type="ARBA" id="ARBA00022833"/>
    </source>
</evidence>
<dbReference type="Pfam" id="PF13445">
    <property type="entry name" value="zf-RING_UBOX"/>
    <property type="match status" value="1"/>
</dbReference>
<dbReference type="OrthoDB" id="2669864at2759"/>
<proteinExistence type="predicted"/>
<keyword evidence="1" id="KW-0479">Metal-binding</keyword>
<feature type="compositionally biased region" description="Pro residues" evidence="5">
    <location>
        <begin position="12"/>
        <end position="22"/>
    </location>
</feature>
<dbReference type="AlphaFoldDB" id="A0A1J8QL06"/>
<evidence type="ECO:0000256" key="5">
    <source>
        <dbReference type="SAM" id="MobiDB-lite"/>
    </source>
</evidence>
<evidence type="ECO:0000256" key="2">
    <source>
        <dbReference type="ARBA" id="ARBA00022771"/>
    </source>
</evidence>
<keyword evidence="3" id="KW-0862">Zinc</keyword>
<dbReference type="GO" id="GO:0006301">
    <property type="term" value="P:DNA damage tolerance"/>
    <property type="evidence" value="ECO:0007669"/>
    <property type="project" value="InterPro"/>
</dbReference>
<dbReference type="InterPro" id="IPR001841">
    <property type="entry name" value="Znf_RING"/>
</dbReference>
<feature type="region of interest" description="Disordered" evidence="5">
    <location>
        <begin position="313"/>
        <end position="334"/>
    </location>
</feature>
<sequence>MPATRLSSQKSPRPPTKSPYPSPTRATASRSKLNQSAAAEVIVLSSDDEDARPSTRTRSKRKPSKKSSAGEVLEIFSSSSDEGPTLPRGPTKSSEGLASQRELSRLKRANDRLEQQLADHRLQLDNSTKQLKEQAQELTAQRQELAVKCEEIDARCQEIELQRQQLAAFQPKGASGLPIDATKLEDTLSCDICANLMYSPYMLLNCGHCYCEGCLKGWFDETLTKHIRTHPTYNMNRDAMPGKFPQLLHALHPYISIQLRTQLLATYNNYRQQQPEYTCPGCRTEVTEKPVVNYAIKDIVSVVASALGQSDTRVQSSTSRPVQQTAPFDGFFPR</sequence>
<evidence type="ECO:0000256" key="1">
    <source>
        <dbReference type="ARBA" id="ARBA00022723"/>
    </source>
</evidence>
<feature type="compositionally biased region" description="Polar residues" evidence="5">
    <location>
        <begin position="26"/>
        <end position="37"/>
    </location>
</feature>
<dbReference type="PANTHER" id="PTHR14134">
    <property type="entry name" value="E3 UBIQUITIN-PROTEIN LIGASE RAD18"/>
    <property type="match status" value="1"/>
</dbReference>